<organism evidence="3 4">
    <name type="scientific">Crateriforma conspicua</name>
    <dbReference type="NCBI Taxonomy" id="2527996"/>
    <lineage>
        <taxon>Bacteria</taxon>
        <taxon>Pseudomonadati</taxon>
        <taxon>Planctomycetota</taxon>
        <taxon>Planctomycetia</taxon>
        <taxon>Planctomycetales</taxon>
        <taxon>Planctomycetaceae</taxon>
        <taxon>Crateriforma</taxon>
    </lineage>
</organism>
<dbReference type="PANTHER" id="PTHR43752">
    <property type="entry name" value="BNR/ASP-BOX REPEAT FAMILY PROTEIN"/>
    <property type="match status" value="1"/>
</dbReference>
<dbReference type="Gene3D" id="2.120.10.10">
    <property type="match status" value="1"/>
</dbReference>
<protein>
    <recommendedName>
        <fullName evidence="2">Sialidase domain-containing protein</fullName>
    </recommendedName>
</protein>
<sequence precursor="true">MTTKMKQLILVFVMTAVTTVKADELKIPKRSEPGTGAVLSAELIYGLDDRPTPQCHASTIVETESGLVAAWFGGAHENNPDVGIWLSRHVDGKWTTPVELVSGSENEQEEYACWNPVLFQPADGPLMLFYKVGLNPRDWWGALITSDDGGRTWSKSRRLGTDAALPEANRNLLGPVKNKPVQLTNGTILCPTSTENEGWKVHFEATRDLGKTWKVIGPIAGDDFNAIQPSILTYPDGRLQVLCRTKEGVIAQSWSEDNGESWSPLTATELPNPNSGTDAVTLADGRQLLVYNHTQKKGSFPSNRSMLNVAISTDGKSWKPVLTLERQKGEFSYPAVIQSSDGKVQITYTWKRESVMHVVLDPALIQ</sequence>
<feature type="signal peptide" evidence="1">
    <location>
        <begin position="1"/>
        <end position="22"/>
    </location>
</feature>
<dbReference type="CDD" id="cd15482">
    <property type="entry name" value="Sialidase_non-viral"/>
    <property type="match status" value="1"/>
</dbReference>
<dbReference type="AlphaFoldDB" id="A0A5C6FPY2"/>
<evidence type="ECO:0000313" key="4">
    <source>
        <dbReference type="Proteomes" id="UP000316476"/>
    </source>
</evidence>
<gene>
    <name evidence="3" type="ORF">V7x_42810</name>
</gene>
<dbReference type="InterPro" id="IPR011040">
    <property type="entry name" value="Sialidase"/>
</dbReference>
<dbReference type="Proteomes" id="UP000316476">
    <property type="component" value="Unassembled WGS sequence"/>
</dbReference>
<keyword evidence="1" id="KW-0732">Signal</keyword>
<comment type="caution">
    <text evidence="3">The sequence shown here is derived from an EMBL/GenBank/DDBJ whole genome shotgun (WGS) entry which is preliminary data.</text>
</comment>
<feature type="domain" description="Sialidase" evidence="2">
    <location>
        <begin position="67"/>
        <end position="346"/>
    </location>
</feature>
<reference evidence="3 4" key="1">
    <citation type="submission" date="2019-02" db="EMBL/GenBank/DDBJ databases">
        <title>Deep-cultivation of Planctomycetes and their phenomic and genomic characterization uncovers novel biology.</title>
        <authorList>
            <person name="Wiegand S."/>
            <person name="Jogler M."/>
            <person name="Boedeker C."/>
            <person name="Pinto D."/>
            <person name="Vollmers J."/>
            <person name="Rivas-Marin E."/>
            <person name="Kohn T."/>
            <person name="Peeters S.H."/>
            <person name="Heuer A."/>
            <person name="Rast P."/>
            <person name="Oberbeckmann S."/>
            <person name="Bunk B."/>
            <person name="Jeske O."/>
            <person name="Meyerdierks A."/>
            <person name="Storesund J.E."/>
            <person name="Kallscheuer N."/>
            <person name="Luecker S."/>
            <person name="Lage O.M."/>
            <person name="Pohl T."/>
            <person name="Merkel B.J."/>
            <person name="Hornburger P."/>
            <person name="Mueller R.-W."/>
            <person name="Bruemmer F."/>
            <person name="Labrenz M."/>
            <person name="Spormann A.M."/>
            <person name="Op Den Camp H."/>
            <person name="Overmann J."/>
            <person name="Amann R."/>
            <person name="Jetten M.S.M."/>
            <person name="Mascher T."/>
            <person name="Medema M.H."/>
            <person name="Devos D.P."/>
            <person name="Kaster A.-K."/>
            <person name="Ovreas L."/>
            <person name="Rohde M."/>
            <person name="Galperin M.Y."/>
            <person name="Jogler C."/>
        </authorList>
    </citation>
    <scope>NUCLEOTIDE SEQUENCE [LARGE SCALE GENOMIC DNA]</scope>
    <source>
        <strain evidence="3 4">V7</strain>
    </source>
</reference>
<proteinExistence type="predicted"/>
<evidence type="ECO:0000259" key="2">
    <source>
        <dbReference type="Pfam" id="PF13088"/>
    </source>
</evidence>
<dbReference type="SUPFAM" id="SSF50939">
    <property type="entry name" value="Sialidases"/>
    <property type="match status" value="1"/>
</dbReference>
<dbReference type="EMBL" id="SJPZ01000002">
    <property type="protein sequence ID" value="TWU62546.1"/>
    <property type="molecule type" value="Genomic_DNA"/>
</dbReference>
<evidence type="ECO:0000313" key="3">
    <source>
        <dbReference type="EMBL" id="TWU62546.1"/>
    </source>
</evidence>
<dbReference type="InterPro" id="IPR036278">
    <property type="entry name" value="Sialidase_sf"/>
</dbReference>
<feature type="chain" id="PRO_5022846275" description="Sialidase domain-containing protein" evidence="1">
    <location>
        <begin position="23"/>
        <end position="366"/>
    </location>
</feature>
<accession>A0A5C6FPY2</accession>
<dbReference type="PANTHER" id="PTHR43752:SF2">
    <property type="entry name" value="BNR_ASP-BOX REPEAT FAMILY PROTEIN"/>
    <property type="match status" value="1"/>
</dbReference>
<dbReference type="RefSeq" id="WP_315853805.1">
    <property type="nucleotide sequence ID" value="NZ_SJPZ01000002.1"/>
</dbReference>
<evidence type="ECO:0000256" key="1">
    <source>
        <dbReference type="SAM" id="SignalP"/>
    </source>
</evidence>
<dbReference type="Pfam" id="PF13088">
    <property type="entry name" value="BNR_2"/>
    <property type="match status" value="1"/>
</dbReference>
<name>A0A5C6FPY2_9PLAN</name>